<dbReference type="SUPFAM" id="SSF52540">
    <property type="entry name" value="P-loop containing nucleoside triphosphate hydrolases"/>
    <property type="match status" value="1"/>
</dbReference>
<organism evidence="2 3">
    <name type="scientific">Tindallia californiensis</name>
    <dbReference type="NCBI Taxonomy" id="159292"/>
    <lineage>
        <taxon>Bacteria</taxon>
        <taxon>Bacillati</taxon>
        <taxon>Bacillota</taxon>
        <taxon>Clostridia</taxon>
        <taxon>Peptostreptococcales</taxon>
        <taxon>Tindalliaceae</taxon>
        <taxon>Tindallia</taxon>
    </lineage>
</organism>
<dbReference type="Pfam" id="PF03780">
    <property type="entry name" value="Asp23"/>
    <property type="match status" value="1"/>
</dbReference>
<dbReference type="EMBL" id="FNPV01000003">
    <property type="protein sequence ID" value="SDY60170.1"/>
    <property type="molecule type" value="Genomic_DNA"/>
</dbReference>
<dbReference type="Gene3D" id="3.40.50.300">
    <property type="entry name" value="P-loop containing nucleotide triphosphate hydrolases"/>
    <property type="match status" value="1"/>
</dbReference>
<gene>
    <name evidence="2" type="ORF">SAMN05192546_10393</name>
</gene>
<protein>
    <submittedName>
        <fullName evidence="2">Asp23 family, cell envelope-related function</fullName>
    </submittedName>
</protein>
<sequence length="270" mass="30596">MKVIFLIGSSGTGKSYQAMSLASQRDIRYLIDDGLLIRENKILAGKSAKREASRLGAVRRALFMDRQHRQKVIETLEKEKPESIMVLGTSRKMVDIISEHLSLGEPETVLWLEDLVSREEIELAKKIRRQEGKHVIPVPALQLKKDFSGYFLNPIKALRSLGKESGSPEHYKSVVRPTFSYKGNYTISDGVIRSLVHYSFNQFSEVQPVGRTFVQNSATGLEIQLEVRVVYGVSIPKTLQKLQQSIIDEVEGMTSLHIDQVMIHVRKFQS</sequence>
<dbReference type="STRING" id="159292.SAMN05192546_10393"/>
<dbReference type="InterPro" id="IPR027417">
    <property type="entry name" value="P-loop_NTPase"/>
</dbReference>
<evidence type="ECO:0000313" key="2">
    <source>
        <dbReference type="EMBL" id="SDY60170.1"/>
    </source>
</evidence>
<dbReference type="InterPro" id="IPR005531">
    <property type="entry name" value="Asp23"/>
</dbReference>
<reference evidence="2 3" key="1">
    <citation type="submission" date="2016-10" db="EMBL/GenBank/DDBJ databases">
        <authorList>
            <person name="de Groot N.N."/>
        </authorList>
    </citation>
    <scope>NUCLEOTIDE SEQUENCE [LARGE SCALE GENOMIC DNA]</scope>
    <source>
        <strain evidence="2 3">APO</strain>
    </source>
</reference>
<accession>A0A1H3L764</accession>
<dbReference type="RefSeq" id="WP_093311704.1">
    <property type="nucleotide sequence ID" value="NZ_FNPV01000003.1"/>
</dbReference>
<name>A0A1H3L764_9FIRM</name>
<dbReference type="AlphaFoldDB" id="A0A1H3L764"/>
<dbReference type="OrthoDB" id="5429664at2"/>
<evidence type="ECO:0000313" key="3">
    <source>
        <dbReference type="Proteomes" id="UP000199230"/>
    </source>
</evidence>
<proteinExistence type="inferred from homology"/>
<comment type="similarity">
    <text evidence="1">Belongs to the asp23 family.</text>
</comment>
<keyword evidence="3" id="KW-1185">Reference proteome</keyword>
<evidence type="ECO:0000256" key="1">
    <source>
        <dbReference type="ARBA" id="ARBA00005721"/>
    </source>
</evidence>
<dbReference type="Proteomes" id="UP000199230">
    <property type="component" value="Unassembled WGS sequence"/>
</dbReference>